<dbReference type="GO" id="GO:0043565">
    <property type="term" value="F:sequence-specific DNA binding"/>
    <property type="evidence" value="ECO:0007669"/>
    <property type="project" value="InterPro"/>
</dbReference>
<evidence type="ECO:0000256" key="2">
    <source>
        <dbReference type="ARBA" id="ARBA00005562"/>
    </source>
</evidence>
<comment type="similarity">
    <text evidence="2 5">Belongs to the ETS family.</text>
</comment>
<reference evidence="7" key="1">
    <citation type="submission" date="2022-07" db="EMBL/GenBank/DDBJ databases">
        <authorList>
            <person name="Trinca V."/>
            <person name="Uliana J.V.C."/>
            <person name="Torres T.T."/>
            <person name="Ward R.J."/>
            <person name="Monesi N."/>
        </authorList>
    </citation>
    <scope>NUCLEOTIDE SEQUENCE</scope>
    <source>
        <strain evidence="7">HSMRA1968</strain>
        <tissue evidence="7">Whole embryos</tissue>
    </source>
</reference>
<comment type="caution">
    <text evidence="7">The sequence shown here is derived from an EMBL/GenBank/DDBJ whole genome shotgun (WGS) entry which is preliminary data.</text>
</comment>
<dbReference type="PRINTS" id="PR00454">
    <property type="entry name" value="ETSDOMAIN"/>
</dbReference>
<dbReference type="EMBL" id="WJQU01000001">
    <property type="protein sequence ID" value="KAJ6649783.1"/>
    <property type="molecule type" value="Genomic_DNA"/>
</dbReference>
<gene>
    <name evidence="7" type="primary">Ets65A_0</name>
    <name evidence="7" type="ORF">Bhyg_05023</name>
</gene>
<name>A0A9Q0NGP5_9DIPT</name>
<proteinExistence type="inferred from homology"/>
<keyword evidence="3 5" id="KW-0238">DNA-binding</keyword>
<dbReference type="PROSITE" id="PS00345">
    <property type="entry name" value="ETS_DOMAIN_1"/>
    <property type="match status" value="1"/>
</dbReference>
<dbReference type="InterPro" id="IPR036388">
    <property type="entry name" value="WH-like_DNA-bd_sf"/>
</dbReference>
<keyword evidence="4 5" id="KW-0539">Nucleus</keyword>
<dbReference type="GO" id="GO:0005634">
    <property type="term" value="C:nucleus"/>
    <property type="evidence" value="ECO:0007669"/>
    <property type="project" value="UniProtKB-SubCell"/>
</dbReference>
<sequence length="85" mass="9744">MLFTADPYQLLNAASHRLVSQGSGQIQLWQFLLELLADSSNASYITWEGTNGEFKLNDPDEVARRWGERKAKPNMNYDKLSRALR</sequence>
<evidence type="ECO:0000256" key="5">
    <source>
        <dbReference type="RuleBase" id="RU004019"/>
    </source>
</evidence>
<evidence type="ECO:0000256" key="1">
    <source>
        <dbReference type="ARBA" id="ARBA00004123"/>
    </source>
</evidence>
<feature type="domain" description="ETS" evidence="6">
    <location>
        <begin position="26"/>
        <end position="85"/>
    </location>
</feature>
<evidence type="ECO:0000259" key="6">
    <source>
        <dbReference type="PROSITE" id="PS50061"/>
    </source>
</evidence>
<dbReference type="InterPro" id="IPR046328">
    <property type="entry name" value="ETS_fam"/>
</dbReference>
<dbReference type="Gene3D" id="1.10.10.10">
    <property type="entry name" value="Winged helix-like DNA-binding domain superfamily/Winged helix DNA-binding domain"/>
    <property type="match status" value="1"/>
</dbReference>
<dbReference type="Proteomes" id="UP001151699">
    <property type="component" value="Chromosome A"/>
</dbReference>
<protein>
    <submittedName>
        <fullName evidence="7">DNA-binding protein D-ETS-3</fullName>
    </submittedName>
</protein>
<evidence type="ECO:0000313" key="8">
    <source>
        <dbReference type="Proteomes" id="UP001151699"/>
    </source>
</evidence>
<dbReference type="InterPro" id="IPR000418">
    <property type="entry name" value="Ets_dom"/>
</dbReference>
<organism evidence="7 8">
    <name type="scientific">Pseudolycoriella hygida</name>
    <dbReference type="NCBI Taxonomy" id="35572"/>
    <lineage>
        <taxon>Eukaryota</taxon>
        <taxon>Metazoa</taxon>
        <taxon>Ecdysozoa</taxon>
        <taxon>Arthropoda</taxon>
        <taxon>Hexapoda</taxon>
        <taxon>Insecta</taxon>
        <taxon>Pterygota</taxon>
        <taxon>Neoptera</taxon>
        <taxon>Endopterygota</taxon>
        <taxon>Diptera</taxon>
        <taxon>Nematocera</taxon>
        <taxon>Sciaroidea</taxon>
        <taxon>Sciaridae</taxon>
        <taxon>Pseudolycoriella</taxon>
    </lineage>
</organism>
<evidence type="ECO:0000313" key="7">
    <source>
        <dbReference type="EMBL" id="KAJ6649783.1"/>
    </source>
</evidence>
<dbReference type="OrthoDB" id="10067219at2759"/>
<dbReference type="InterPro" id="IPR036390">
    <property type="entry name" value="WH_DNA-bd_sf"/>
</dbReference>
<dbReference type="PANTHER" id="PTHR11849">
    <property type="entry name" value="ETS"/>
    <property type="match status" value="1"/>
</dbReference>
<dbReference type="GO" id="GO:0000981">
    <property type="term" value="F:DNA-binding transcription factor activity, RNA polymerase II-specific"/>
    <property type="evidence" value="ECO:0007669"/>
    <property type="project" value="TreeGrafter"/>
</dbReference>
<comment type="subcellular location">
    <subcellularLocation>
        <location evidence="1 5">Nucleus</location>
    </subcellularLocation>
</comment>
<dbReference type="GO" id="GO:0030154">
    <property type="term" value="P:cell differentiation"/>
    <property type="evidence" value="ECO:0007669"/>
    <property type="project" value="TreeGrafter"/>
</dbReference>
<dbReference type="PROSITE" id="PS50061">
    <property type="entry name" value="ETS_DOMAIN_3"/>
    <property type="match status" value="1"/>
</dbReference>
<dbReference type="PANTHER" id="PTHR11849:SF305">
    <property type="entry name" value="DNA-BINDING PROTEIN D-ETS-6"/>
    <property type="match status" value="1"/>
</dbReference>
<dbReference type="FunFam" id="1.10.10.10:FF:000039">
    <property type="entry name" value="Friend leukemia integration 1 transcription factor"/>
    <property type="match status" value="1"/>
</dbReference>
<dbReference type="AlphaFoldDB" id="A0A9Q0NGP5"/>
<accession>A0A9Q0NGP5</accession>
<dbReference type="SMART" id="SM00413">
    <property type="entry name" value="ETS"/>
    <property type="match status" value="1"/>
</dbReference>
<keyword evidence="8" id="KW-1185">Reference proteome</keyword>
<dbReference type="SUPFAM" id="SSF46785">
    <property type="entry name" value="Winged helix' DNA-binding domain"/>
    <property type="match status" value="1"/>
</dbReference>
<evidence type="ECO:0000256" key="4">
    <source>
        <dbReference type="ARBA" id="ARBA00023242"/>
    </source>
</evidence>
<dbReference type="Pfam" id="PF00178">
    <property type="entry name" value="Ets"/>
    <property type="match status" value="1"/>
</dbReference>
<evidence type="ECO:0000256" key="3">
    <source>
        <dbReference type="ARBA" id="ARBA00023125"/>
    </source>
</evidence>